<feature type="domain" description="HTH cro/C1-type" evidence="2">
    <location>
        <begin position="11"/>
        <end position="64"/>
    </location>
</feature>
<dbReference type="Gene3D" id="1.10.260.40">
    <property type="entry name" value="lambda repressor-like DNA-binding domains"/>
    <property type="match status" value="1"/>
</dbReference>
<dbReference type="GO" id="GO:0003677">
    <property type="term" value="F:DNA binding"/>
    <property type="evidence" value="ECO:0007669"/>
    <property type="project" value="InterPro"/>
</dbReference>
<evidence type="ECO:0000259" key="2">
    <source>
        <dbReference type="PROSITE" id="PS50943"/>
    </source>
</evidence>
<dbReference type="SUPFAM" id="SSF47413">
    <property type="entry name" value="lambda repressor-like DNA-binding domains"/>
    <property type="match status" value="1"/>
</dbReference>
<dbReference type="RefSeq" id="WP_181583466.1">
    <property type="nucleotide sequence ID" value="NZ_CP059399.1"/>
</dbReference>
<dbReference type="KEGG" id="nhu:H0264_08545"/>
<evidence type="ECO:0000313" key="4">
    <source>
        <dbReference type="Proteomes" id="UP000515512"/>
    </source>
</evidence>
<proteinExistence type="predicted"/>
<dbReference type="Gene3D" id="3.30.450.180">
    <property type="match status" value="1"/>
</dbReference>
<dbReference type="InterPro" id="IPR041413">
    <property type="entry name" value="MLTR_LBD"/>
</dbReference>
<name>A0A7D6VGP2_9NOCA</name>
<reference evidence="3 4" key="1">
    <citation type="submission" date="2020-07" db="EMBL/GenBank/DDBJ databases">
        <authorList>
            <person name="Zhuang K."/>
            <person name="Ran Y."/>
        </authorList>
    </citation>
    <scope>NUCLEOTIDE SEQUENCE [LARGE SCALE GENOMIC DNA]</scope>
    <source>
        <strain evidence="3 4">WCH-YHL-001</strain>
    </source>
</reference>
<feature type="compositionally biased region" description="Polar residues" evidence="1">
    <location>
        <begin position="280"/>
        <end position="292"/>
    </location>
</feature>
<dbReference type="PANTHER" id="PTHR35010:SF2">
    <property type="entry name" value="BLL4672 PROTEIN"/>
    <property type="match status" value="1"/>
</dbReference>
<organism evidence="3 4">
    <name type="scientific">Nocardia huaxiensis</name>
    <dbReference type="NCBI Taxonomy" id="2755382"/>
    <lineage>
        <taxon>Bacteria</taxon>
        <taxon>Bacillati</taxon>
        <taxon>Actinomycetota</taxon>
        <taxon>Actinomycetes</taxon>
        <taxon>Mycobacteriales</taxon>
        <taxon>Nocardiaceae</taxon>
        <taxon>Nocardia</taxon>
    </lineage>
</organism>
<dbReference type="EMBL" id="CP059399">
    <property type="protein sequence ID" value="QLY32295.1"/>
    <property type="molecule type" value="Genomic_DNA"/>
</dbReference>
<dbReference type="PANTHER" id="PTHR35010">
    <property type="entry name" value="BLL4672 PROTEIN-RELATED"/>
    <property type="match status" value="1"/>
</dbReference>
<dbReference type="InterPro" id="IPR001387">
    <property type="entry name" value="Cro/C1-type_HTH"/>
</dbReference>
<dbReference type="Pfam" id="PF13560">
    <property type="entry name" value="HTH_31"/>
    <property type="match status" value="1"/>
</dbReference>
<dbReference type="InterPro" id="IPR010982">
    <property type="entry name" value="Lambda_DNA-bd_dom_sf"/>
</dbReference>
<gene>
    <name evidence="3" type="ORF">H0264_08545</name>
</gene>
<evidence type="ECO:0000256" key="1">
    <source>
        <dbReference type="SAM" id="MobiDB-lite"/>
    </source>
</evidence>
<dbReference type="Proteomes" id="UP000515512">
    <property type="component" value="Chromosome"/>
</dbReference>
<sequence length="292" mass="32428">MNGVPTFGEFIRQRRTTANLTRPQLAWLANLSVPYLTKIEAGANPSRRVTESLSSALQLNSAEHEYALTLAEGPAPRIEADHPSESDLEYLQLLPKPAAFISATLDMLAVNEPHRAIFQQLDPGTNMLEWLFLNPLSRTVLVDWMGEAQNSVGLFRLQLARRGEDDRAREVVENCLVNPDFAMIWRSDSVSGDPGSTTKLVRDPQTLAIREMHVKFWQAPGLQSWWFTHCAIVDQPTAVTRPVVRERPISSTPLNTSGDPNSRAGQASSTTARRDPTPTQPLQLPNSKQLDG</sequence>
<dbReference type="PROSITE" id="PS50943">
    <property type="entry name" value="HTH_CROC1"/>
    <property type="match status" value="1"/>
</dbReference>
<dbReference type="Pfam" id="PF17765">
    <property type="entry name" value="MLTR_LBD"/>
    <property type="match status" value="1"/>
</dbReference>
<evidence type="ECO:0000313" key="3">
    <source>
        <dbReference type="EMBL" id="QLY32295.1"/>
    </source>
</evidence>
<dbReference type="CDD" id="cd00093">
    <property type="entry name" value="HTH_XRE"/>
    <property type="match status" value="1"/>
</dbReference>
<feature type="compositionally biased region" description="Polar residues" evidence="1">
    <location>
        <begin position="249"/>
        <end position="271"/>
    </location>
</feature>
<keyword evidence="4" id="KW-1185">Reference proteome</keyword>
<dbReference type="AlphaFoldDB" id="A0A7D6VGP2"/>
<protein>
    <submittedName>
        <fullName evidence="3">Helix-turn-helix domain-containing protein</fullName>
    </submittedName>
</protein>
<feature type="region of interest" description="Disordered" evidence="1">
    <location>
        <begin position="243"/>
        <end position="292"/>
    </location>
</feature>
<accession>A0A7D6VGP2</accession>